<proteinExistence type="predicted"/>
<accession>A0ABR7TRB4</accession>
<name>A0ABR7TRB4_9BACT</name>
<dbReference type="Proteomes" id="UP000659124">
    <property type="component" value="Unassembled WGS sequence"/>
</dbReference>
<protein>
    <recommendedName>
        <fullName evidence="3">DUF5675 domain-containing protein</fullName>
    </recommendedName>
</protein>
<comment type="caution">
    <text evidence="1">The sequence shown here is derived from an EMBL/GenBank/DDBJ whole genome shotgun (WGS) entry which is preliminary data.</text>
</comment>
<dbReference type="EMBL" id="JACVFC010000003">
    <property type="protein sequence ID" value="MBC9933035.1"/>
    <property type="molecule type" value="Genomic_DNA"/>
</dbReference>
<reference evidence="1 2" key="1">
    <citation type="submission" date="2020-09" db="EMBL/GenBank/DDBJ databases">
        <title>Genome sequences of type strains of Chitinophaga qingshengii and Chitinophaga varians.</title>
        <authorList>
            <person name="Kittiwongwattana C."/>
        </authorList>
    </citation>
    <scope>NUCLEOTIDE SEQUENCE [LARGE SCALE GENOMIC DNA]</scope>
    <source>
        <strain evidence="1 2">JCM 30026</strain>
    </source>
</reference>
<sequence length="113" mass="12729">MTLPKKGHRKITVEGKKYVWNVTGNDGWLSLCVVPMKQQGNLLTANFSYHSVPVGTTKDGEQVHYLKQGLIITGYVVRQVILYALNAGWQPLVKGCLLNLVDIEQHIDLRLEK</sequence>
<gene>
    <name evidence="1" type="ORF">ICL07_21785</name>
</gene>
<organism evidence="1 2">
    <name type="scientific">Chitinophaga qingshengii</name>
    <dbReference type="NCBI Taxonomy" id="1569794"/>
    <lineage>
        <taxon>Bacteria</taxon>
        <taxon>Pseudomonadati</taxon>
        <taxon>Bacteroidota</taxon>
        <taxon>Chitinophagia</taxon>
        <taxon>Chitinophagales</taxon>
        <taxon>Chitinophagaceae</taxon>
        <taxon>Chitinophaga</taxon>
    </lineage>
</organism>
<keyword evidence="2" id="KW-1185">Reference proteome</keyword>
<dbReference type="RefSeq" id="WP_188090161.1">
    <property type="nucleotide sequence ID" value="NZ_JACVFC010000003.1"/>
</dbReference>
<evidence type="ECO:0008006" key="3">
    <source>
        <dbReference type="Google" id="ProtNLM"/>
    </source>
</evidence>
<evidence type="ECO:0000313" key="1">
    <source>
        <dbReference type="EMBL" id="MBC9933035.1"/>
    </source>
</evidence>
<evidence type="ECO:0000313" key="2">
    <source>
        <dbReference type="Proteomes" id="UP000659124"/>
    </source>
</evidence>